<organism evidence="1 2">
    <name type="scientific">Parabacteroides distasonis</name>
    <dbReference type="NCBI Taxonomy" id="823"/>
    <lineage>
        <taxon>Bacteria</taxon>
        <taxon>Pseudomonadati</taxon>
        <taxon>Bacteroidota</taxon>
        <taxon>Bacteroidia</taxon>
        <taxon>Bacteroidales</taxon>
        <taxon>Tannerellaceae</taxon>
        <taxon>Parabacteroides</taxon>
    </lineage>
</organism>
<dbReference type="Proteomes" id="UP000095591">
    <property type="component" value="Unassembled WGS sequence"/>
</dbReference>
<dbReference type="EMBL" id="CYXP01000002">
    <property type="protein sequence ID" value="CUM96664.1"/>
    <property type="molecule type" value="Genomic_DNA"/>
</dbReference>
<dbReference type="InterPro" id="IPR025345">
    <property type="entry name" value="DUF4249"/>
</dbReference>
<sequence>MKTLYLYLALLPLLSGCISDFTPEVKGVRGILVVDGMITGGESEFRISRSVGILDNLRENDTITDARVSVERSDGVLFEAWQDEKGVYKVRNGELDPGLSYRLNFALEGKSYQSAFLKPLFTPEIDSLSYHKRGREEPVTIHVSSHAGKDSPPYYRWSYKENWEVQSPLYANAGTIDGKFMYFNPYTPENLYHCWVKDSSKILLIGTTEKLAENRLAEHKLFEISAADERLSVLYHVEISQMQIRKEAYDYFKMLQEEIERTGSIFSPVMSAGDNGNIFNISDPDELVIGYVEVTSSTRKGMYLSYEDDLYVPDKIIPCEIYPKDFPMGGLAWYQYPDSKTYPRCVDCRQGKATKERPSWWPNDHY</sequence>
<evidence type="ECO:0000313" key="1">
    <source>
        <dbReference type="EMBL" id="CUM96664.1"/>
    </source>
</evidence>
<dbReference type="PROSITE" id="PS51257">
    <property type="entry name" value="PROKAR_LIPOPROTEIN"/>
    <property type="match status" value="1"/>
</dbReference>
<accession>A0A173T1G0</accession>
<dbReference type="Pfam" id="PF14054">
    <property type="entry name" value="DUF4249"/>
    <property type="match status" value="1"/>
</dbReference>
<reference evidence="1 2" key="1">
    <citation type="submission" date="2015-09" db="EMBL/GenBank/DDBJ databases">
        <authorList>
            <consortium name="Pathogen Informatics"/>
        </authorList>
    </citation>
    <scope>NUCLEOTIDE SEQUENCE [LARGE SCALE GENOMIC DNA]</scope>
    <source>
        <strain evidence="1 2">2789STDY5608872</strain>
    </source>
</reference>
<evidence type="ECO:0000313" key="2">
    <source>
        <dbReference type="Proteomes" id="UP000095591"/>
    </source>
</evidence>
<proteinExistence type="predicted"/>
<evidence type="ECO:0008006" key="3">
    <source>
        <dbReference type="Google" id="ProtNLM"/>
    </source>
</evidence>
<dbReference type="AlphaFoldDB" id="A0A173T1G0"/>
<dbReference type="RefSeq" id="WP_044544508.1">
    <property type="nucleotide sequence ID" value="NZ_CDRH01000004.1"/>
</dbReference>
<name>A0A173T1G0_PARDI</name>
<gene>
    <name evidence="1" type="ORF">ERS852429_01343</name>
</gene>
<protein>
    <recommendedName>
        <fullName evidence="3">DUF4249 domain-containing protein</fullName>
    </recommendedName>
</protein>